<feature type="compositionally biased region" description="Polar residues" evidence="1">
    <location>
        <begin position="183"/>
        <end position="193"/>
    </location>
</feature>
<feature type="domain" description="DUF1279" evidence="3">
    <location>
        <begin position="208"/>
        <end position="295"/>
    </location>
</feature>
<dbReference type="GO" id="GO:0005739">
    <property type="term" value="C:mitochondrion"/>
    <property type="evidence" value="ECO:0007669"/>
    <property type="project" value="TreeGrafter"/>
</dbReference>
<evidence type="ECO:0000256" key="1">
    <source>
        <dbReference type="SAM" id="MobiDB-lite"/>
    </source>
</evidence>
<keyword evidence="2" id="KW-1133">Transmembrane helix</keyword>
<dbReference type="Pfam" id="PF06916">
    <property type="entry name" value="FAM210A-B_dom"/>
    <property type="match status" value="1"/>
</dbReference>
<evidence type="ECO:0000259" key="3">
    <source>
        <dbReference type="Pfam" id="PF06916"/>
    </source>
</evidence>
<proteinExistence type="predicted"/>
<name>A0A8C1W0D4_CYPCA</name>
<keyword evidence="2" id="KW-0812">Transmembrane</keyword>
<dbReference type="PANTHER" id="PTHR21377:SF0">
    <property type="entry name" value="PROTEIN FAM210B, MITOCHONDRIAL"/>
    <property type="match status" value="1"/>
</dbReference>
<organism evidence="4 5">
    <name type="scientific">Cyprinus carpio</name>
    <name type="common">Common carp</name>
    <dbReference type="NCBI Taxonomy" id="7962"/>
    <lineage>
        <taxon>Eukaryota</taxon>
        <taxon>Metazoa</taxon>
        <taxon>Chordata</taxon>
        <taxon>Craniata</taxon>
        <taxon>Vertebrata</taxon>
        <taxon>Euteleostomi</taxon>
        <taxon>Actinopterygii</taxon>
        <taxon>Neopterygii</taxon>
        <taxon>Teleostei</taxon>
        <taxon>Ostariophysi</taxon>
        <taxon>Cypriniformes</taxon>
        <taxon>Cyprinidae</taxon>
        <taxon>Cyprininae</taxon>
        <taxon>Cyprinus</taxon>
    </lineage>
</organism>
<evidence type="ECO:0000256" key="2">
    <source>
        <dbReference type="SAM" id="Phobius"/>
    </source>
</evidence>
<feature type="transmembrane region" description="Helical" evidence="2">
    <location>
        <begin position="217"/>
        <end position="240"/>
    </location>
</feature>
<dbReference type="Ensembl" id="ENSCCRT00015060878.1">
    <property type="protein sequence ID" value="ENSCCRP00015058936.1"/>
    <property type="gene ID" value="ENSCCRG00015024183.1"/>
</dbReference>
<dbReference type="AlphaFoldDB" id="A0A8C1W0D4"/>
<protein>
    <submittedName>
        <fullName evidence="4">Family with sequence similarity 210 member B</fullName>
    </submittedName>
</protein>
<accession>A0A8C1W0D4</accession>
<sequence>MRLFFEYFRVWTVCVWNGGRRVFTEHRSAEAGPSHARARIIFSVIPVHVGAMFHCPRNVSGAALLPQRFNFTGSPRVFHASRALHNHRAVCRSRVYRRLTAANAVLSRSCLHETPPPDLAARARMAAFALNAAAPRREYSDRSVLGLGELESFLSARSPAPVAIQTRRSSTTPEKTQEERTANTHTDQVSSVSGAEGQRSDEKPSKTQQLRKVFKEYGAVGVSFHIGISLISLGMFYLAVSSGIDMAALLCKLGFSESVVQSRMAAGTSTFVLAYAVHKLFAPLRISITLVCVPLIVRHLRRTGLFRAGPSGP</sequence>
<dbReference type="PANTHER" id="PTHR21377">
    <property type="entry name" value="PROTEIN FAM210B, MITOCHONDRIAL"/>
    <property type="match status" value="1"/>
</dbReference>
<keyword evidence="2" id="KW-0472">Membrane</keyword>
<feature type="transmembrane region" description="Helical" evidence="2">
    <location>
        <begin position="280"/>
        <end position="297"/>
    </location>
</feature>
<dbReference type="Proteomes" id="UP000694700">
    <property type="component" value="Unplaced"/>
</dbReference>
<reference evidence="4" key="1">
    <citation type="submission" date="2025-08" db="UniProtKB">
        <authorList>
            <consortium name="Ensembl"/>
        </authorList>
    </citation>
    <scope>IDENTIFICATION</scope>
</reference>
<evidence type="ECO:0000313" key="4">
    <source>
        <dbReference type="Ensembl" id="ENSCCRP00015058936.1"/>
    </source>
</evidence>
<dbReference type="InterPro" id="IPR009688">
    <property type="entry name" value="FAM210A/B-like_dom"/>
</dbReference>
<dbReference type="InterPro" id="IPR045866">
    <property type="entry name" value="FAM210A/B-like"/>
</dbReference>
<evidence type="ECO:0000313" key="5">
    <source>
        <dbReference type="Proteomes" id="UP000694700"/>
    </source>
</evidence>
<feature type="region of interest" description="Disordered" evidence="1">
    <location>
        <begin position="162"/>
        <end position="207"/>
    </location>
</feature>